<gene>
    <name evidence="1" type="ORF">SAMN04489732_11584</name>
</gene>
<dbReference type="Proteomes" id="UP000198582">
    <property type="component" value="Unassembled WGS sequence"/>
</dbReference>
<dbReference type="STRING" id="394193.SAMN04489732_11584"/>
<keyword evidence="2" id="KW-1185">Reference proteome</keyword>
<evidence type="ECO:0000313" key="2">
    <source>
        <dbReference type="Proteomes" id="UP000198582"/>
    </source>
</evidence>
<evidence type="ECO:0000313" key="1">
    <source>
        <dbReference type="EMBL" id="SEP50954.1"/>
    </source>
</evidence>
<organism evidence="1 2">
    <name type="scientific">Amycolatopsis saalfeldensis</name>
    <dbReference type="NCBI Taxonomy" id="394193"/>
    <lineage>
        <taxon>Bacteria</taxon>
        <taxon>Bacillati</taxon>
        <taxon>Actinomycetota</taxon>
        <taxon>Actinomycetes</taxon>
        <taxon>Pseudonocardiales</taxon>
        <taxon>Pseudonocardiaceae</taxon>
        <taxon>Amycolatopsis</taxon>
    </lineage>
</organism>
<proteinExistence type="predicted"/>
<dbReference type="EMBL" id="FOEF01000015">
    <property type="protein sequence ID" value="SEP50954.1"/>
    <property type="molecule type" value="Genomic_DNA"/>
</dbReference>
<dbReference type="AlphaFoldDB" id="A0A1H8YFE3"/>
<reference evidence="1 2" key="1">
    <citation type="submission" date="2016-10" db="EMBL/GenBank/DDBJ databases">
        <authorList>
            <person name="de Groot N.N."/>
        </authorList>
    </citation>
    <scope>NUCLEOTIDE SEQUENCE [LARGE SCALE GENOMIC DNA]</scope>
    <source>
        <strain evidence="1 2">DSM 44993</strain>
    </source>
</reference>
<sequence length="334" mass="37280">MDGPGPRKVEFTGPRFAAAAAEQDFRRFRTALASDHDGPVPPSHPASFAVTLDAAIEESGLSLDRLRHHLAARGVTLSRSALSYWRRGRSQPERSASLEAVTHLEAVLSLSPGTLTSQLGPRAPRGRWLGRPADRVERRRLWPELRPFSAELKPPPDGQLAFWSIHDRVLVDDGGSERALRVHLVAEATMDGVDRLMTYHQSDHPLPGEPRYQGVRFARTGRVRVDRASGMTVGELHLDRVLAAGEVTAVEYEIVFPPGERIDHYHRRFTRPVPEYVCQVQFGLNVPRRVRAYEQRGLSGPRHPGAPLRIGTTHAVTFAARDVRPGLCGPRWEW</sequence>
<protein>
    <submittedName>
        <fullName evidence="1">Uncharacterized protein</fullName>
    </submittedName>
</protein>
<name>A0A1H8YFE3_9PSEU</name>
<accession>A0A1H8YFE3</accession>